<evidence type="ECO:0008006" key="4">
    <source>
        <dbReference type="Google" id="ProtNLM"/>
    </source>
</evidence>
<dbReference type="Gramene" id="OMERI06G03990.1">
    <property type="protein sequence ID" value="OMERI06G03990.1"/>
    <property type="gene ID" value="OMERI06G03990"/>
</dbReference>
<reference evidence="2" key="1">
    <citation type="submission" date="2015-04" db="UniProtKB">
        <authorList>
            <consortium name="EnsemblPlants"/>
        </authorList>
    </citation>
    <scope>IDENTIFICATION</scope>
</reference>
<evidence type="ECO:0000256" key="1">
    <source>
        <dbReference type="SAM" id="MobiDB-lite"/>
    </source>
</evidence>
<dbReference type="AlphaFoldDB" id="A0A0E0DX20"/>
<dbReference type="Proteomes" id="UP000008021">
    <property type="component" value="Chromosome 6"/>
</dbReference>
<accession>A0A0E0DX20</accession>
<dbReference type="HOGENOM" id="CLU_1009644_0_0_1"/>
<organism evidence="2">
    <name type="scientific">Oryza meridionalis</name>
    <dbReference type="NCBI Taxonomy" id="40149"/>
    <lineage>
        <taxon>Eukaryota</taxon>
        <taxon>Viridiplantae</taxon>
        <taxon>Streptophyta</taxon>
        <taxon>Embryophyta</taxon>
        <taxon>Tracheophyta</taxon>
        <taxon>Spermatophyta</taxon>
        <taxon>Magnoliopsida</taxon>
        <taxon>Liliopsida</taxon>
        <taxon>Poales</taxon>
        <taxon>Poaceae</taxon>
        <taxon>BOP clade</taxon>
        <taxon>Oryzoideae</taxon>
        <taxon>Oryzeae</taxon>
        <taxon>Oryzinae</taxon>
        <taxon>Oryza</taxon>
    </lineage>
</organism>
<evidence type="ECO:0000313" key="2">
    <source>
        <dbReference type="EnsemblPlants" id="OMERI06G03990.1"/>
    </source>
</evidence>
<reference evidence="2" key="2">
    <citation type="submission" date="2018-05" db="EMBL/GenBank/DDBJ databases">
        <title>OmerRS3 (Oryza meridionalis Reference Sequence Version 3).</title>
        <authorList>
            <person name="Zhang J."/>
            <person name="Kudrna D."/>
            <person name="Lee S."/>
            <person name="Talag J."/>
            <person name="Welchert J."/>
            <person name="Wing R.A."/>
        </authorList>
    </citation>
    <scope>NUCLEOTIDE SEQUENCE [LARGE SCALE GENOMIC DNA]</scope>
    <source>
        <strain evidence="2">cv. OR44</strain>
    </source>
</reference>
<feature type="region of interest" description="Disordered" evidence="1">
    <location>
        <begin position="156"/>
        <end position="182"/>
    </location>
</feature>
<sequence length="276" mass="29792">MDDGEGPSAEVNETFVEEVNAPEDQAYWKTTVPMVFDICIEPHAPYRVMRQFGFRQSFPIPFPTSVPAAIHRYSRKGQQSAGDWPAKLGPFVEDWLLAIEEVIDCNRVVVDASTTIQRLGAGIGVLVEEHLTTYTRIVDSARSVLGLLTCRADDVAQADAAPQRPPRPTGPRPAVHVPRPTPPPHRGFAQFGTTQAAHFSQAAGSASQAAVSASHYTQFWQYAGTSSQAAGASSRGLPLHHAGTSSEYGVASALLFDISDSNFQVSREHVIGPSQL</sequence>
<name>A0A0E0DX20_9ORYZ</name>
<keyword evidence="3" id="KW-1185">Reference proteome</keyword>
<dbReference type="EnsemblPlants" id="OMERI06G03990.1">
    <property type="protein sequence ID" value="OMERI06G03990.1"/>
    <property type="gene ID" value="OMERI06G03990"/>
</dbReference>
<proteinExistence type="predicted"/>
<evidence type="ECO:0000313" key="3">
    <source>
        <dbReference type="Proteomes" id="UP000008021"/>
    </source>
</evidence>
<protein>
    <recommendedName>
        <fullName evidence="4">Aminotransferase-like plant mobile domain-containing protein</fullName>
    </recommendedName>
</protein>